<dbReference type="GeneID" id="25728360"/>
<reference evidence="5 6" key="1">
    <citation type="journal article" date="2013" name="BMC Genomics">
        <title>Reconstruction of the lipid metabolism for the microalga Monoraphidium neglectum from its genome sequence reveals characteristics suitable for biofuel production.</title>
        <authorList>
            <person name="Bogen C."/>
            <person name="Al-Dilaimi A."/>
            <person name="Albersmeier A."/>
            <person name="Wichmann J."/>
            <person name="Grundmann M."/>
            <person name="Rupp O."/>
            <person name="Lauersen K.J."/>
            <person name="Blifernez-Klassen O."/>
            <person name="Kalinowski J."/>
            <person name="Goesmann A."/>
            <person name="Mussgnug J.H."/>
            <person name="Kruse O."/>
        </authorList>
    </citation>
    <scope>NUCLEOTIDE SEQUENCE [LARGE SCALE GENOMIC DNA]</scope>
    <source>
        <strain evidence="5 6">SAG 48.87</strain>
    </source>
</reference>
<protein>
    <submittedName>
        <fullName evidence="5">Lignostilbene-alpha,beta-dioxygenase</fullName>
        <ecNumber evidence="5">1.13.11.43</ecNumber>
    </submittedName>
</protein>
<keyword evidence="4" id="KW-0408">Iron</keyword>
<dbReference type="EC" id="1.13.11.43" evidence="5"/>
<sequence length="128" mass="14551">MLLDVKRLLGSLYEEYDYEFDPAWVEGEIPKDLFGSYFRNGPGLQVASERYTRHAFDGDGMVCCFSFRDGRAWFRNKFVRTKGFVQEQAAGRPLFRSAFTKGSADGSPFFNPFDLDMKNVANTGGWCG</sequence>
<evidence type="ECO:0000256" key="1">
    <source>
        <dbReference type="ARBA" id="ARBA00001954"/>
    </source>
</evidence>
<accession>A0A0D2MQ97</accession>
<dbReference type="GO" id="GO:0050054">
    <property type="term" value="F:lignostilbene alpha beta-dioxygenase activity"/>
    <property type="evidence" value="ECO:0007669"/>
    <property type="project" value="UniProtKB-EC"/>
</dbReference>
<keyword evidence="3" id="KW-0479">Metal-binding</keyword>
<evidence type="ECO:0000313" key="5">
    <source>
        <dbReference type="EMBL" id="KIY96835.1"/>
    </source>
</evidence>
<dbReference type="GO" id="GO:0046872">
    <property type="term" value="F:metal ion binding"/>
    <property type="evidence" value="ECO:0007669"/>
    <property type="project" value="UniProtKB-KW"/>
</dbReference>
<dbReference type="GO" id="GO:0016121">
    <property type="term" value="P:carotene catabolic process"/>
    <property type="evidence" value="ECO:0007669"/>
    <property type="project" value="TreeGrafter"/>
</dbReference>
<dbReference type="Pfam" id="PF03055">
    <property type="entry name" value="RPE65"/>
    <property type="match status" value="1"/>
</dbReference>
<dbReference type="PANTHER" id="PTHR10543">
    <property type="entry name" value="BETA-CAROTENE DIOXYGENASE"/>
    <property type="match status" value="1"/>
</dbReference>
<dbReference type="EMBL" id="KK102822">
    <property type="protein sequence ID" value="KIY96835.1"/>
    <property type="molecule type" value="Genomic_DNA"/>
</dbReference>
<evidence type="ECO:0000256" key="4">
    <source>
        <dbReference type="ARBA" id="ARBA00023004"/>
    </source>
</evidence>
<gene>
    <name evidence="5" type="ORF">MNEG_11129</name>
</gene>
<dbReference type="STRING" id="145388.A0A0D2MQ97"/>
<dbReference type="AlphaFoldDB" id="A0A0D2MQ97"/>
<organism evidence="5 6">
    <name type="scientific">Monoraphidium neglectum</name>
    <dbReference type="NCBI Taxonomy" id="145388"/>
    <lineage>
        <taxon>Eukaryota</taxon>
        <taxon>Viridiplantae</taxon>
        <taxon>Chlorophyta</taxon>
        <taxon>core chlorophytes</taxon>
        <taxon>Chlorophyceae</taxon>
        <taxon>CS clade</taxon>
        <taxon>Sphaeropleales</taxon>
        <taxon>Selenastraceae</taxon>
        <taxon>Monoraphidium</taxon>
    </lineage>
</organism>
<evidence type="ECO:0000313" key="6">
    <source>
        <dbReference type="Proteomes" id="UP000054498"/>
    </source>
</evidence>
<dbReference type="InterPro" id="IPR004294">
    <property type="entry name" value="Carotenoid_Oase"/>
</dbReference>
<comment type="similarity">
    <text evidence="2">Belongs to the carotenoid oxygenase family.</text>
</comment>
<dbReference type="GO" id="GO:0010436">
    <property type="term" value="F:carotenoid dioxygenase activity"/>
    <property type="evidence" value="ECO:0007669"/>
    <property type="project" value="TreeGrafter"/>
</dbReference>
<name>A0A0D2MQ97_9CHLO</name>
<comment type="cofactor">
    <cofactor evidence="1">
        <name>Fe(2+)</name>
        <dbReference type="ChEBI" id="CHEBI:29033"/>
    </cofactor>
</comment>
<dbReference type="KEGG" id="mng:MNEG_11129"/>
<dbReference type="RefSeq" id="XP_013895855.1">
    <property type="nucleotide sequence ID" value="XM_014040401.1"/>
</dbReference>
<dbReference type="OrthoDB" id="1069523at2759"/>
<dbReference type="Proteomes" id="UP000054498">
    <property type="component" value="Unassembled WGS sequence"/>
</dbReference>
<evidence type="ECO:0000256" key="3">
    <source>
        <dbReference type="ARBA" id="ARBA00022723"/>
    </source>
</evidence>
<proteinExistence type="inferred from homology"/>
<keyword evidence="6" id="KW-1185">Reference proteome</keyword>
<keyword evidence="5" id="KW-0223">Dioxygenase</keyword>
<dbReference type="PANTHER" id="PTHR10543:SF138">
    <property type="entry name" value="CAROTENOID OXYGENASE"/>
    <property type="match status" value="1"/>
</dbReference>
<evidence type="ECO:0000256" key="2">
    <source>
        <dbReference type="ARBA" id="ARBA00006787"/>
    </source>
</evidence>
<keyword evidence="5" id="KW-0560">Oxidoreductase</keyword>